<accession>A0A402CYV0</accession>
<dbReference type="PANTHER" id="PTHR30164">
    <property type="entry name" value="MTFA PEPTIDASE"/>
    <property type="match status" value="1"/>
</dbReference>
<name>A0A402CYV0_9BACT</name>
<sequence>MPFTLFQNHRKKLLAEPFPAEWVGFLQRNVWHYHTLSDPERASLHDILRVIVDEKNWEGCKGLVMTPEIQVTIAAQAALLLLGAEHDYFANVEAVLVYPYDYVVTEQKVGPGRVVSEEPSYRLGEAWSQGPVIVSWPEALSGGRIGGDGRNVVLHEFAHKLDFRDGRADGVPKLRGREAHERWSEVMSAEFQHLVNAAHEGVPTLLNQYGATNPAEFFAVATECFFEQPREMRHFHPQLYVVFQDFYGQDPAVRVEAFARARAGYPAT</sequence>
<dbReference type="InterPro" id="IPR042252">
    <property type="entry name" value="MtfA_N"/>
</dbReference>
<proteinExistence type="predicted"/>
<dbReference type="Proteomes" id="UP000287394">
    <property type="component" value="Chromosome"/>
</dbReference>
<dbReference type="Pfam" id="PF06167">
    <property type="entry name" value="Peptidase_M90"/>
    <property type="match status" value="1"/>
</dbReference>
<dbReference type="CDD" id="cd20169">
    <property type="entry name" value="Peptidase_M90_mtfA"/>
    <property type="match status" value="1"/>
</dbReference>
<dbReference type="AlphaFoldDB" id="A0A402CYV0"/>
<dbReference type="Gene3D" id="1.10.472.150">
    <property type="entry name" value="Glucose-regulated metallo-peptidase M90, N-terminal domain"/>
    <property type="match status" value="1"/>
</dbReference>
<dbReference type="PANTHER" id="PTHR30164:SF2">
    <property type="entry name" value="PROTEIN MTFA"/>
    <property type="match status" value="1"/>
</dbReference>
<dbReference type="OrthoDB" id="9786424at2"/>
<evidence type="ECO:0000313" key="1">
    <source>
        <dbReference type="EMBL" id="BDI29639.1"/>
    </source>
</evidence>
<dbReference type="GO" id="GO:0004177">
    <property type="term" value="F:aminopeptidase activity"/>
    <property type="evidence" value="ECO:0007669"/>
    <property type="project" value="TreeGrafter"/>
</dbReference>
<dbReference type="Gene3D" id="3.40.390.10">
    <property type="entry name" value="Collagenase (Catalytic Domain)"/>
    <property type="match status" value="1"/>
</dbReference>
<protein>
    <submittedName>
        <fullName evidence="1">Uncharacterized protein</fullName>
    </submittedName>
</protein>
<dbReference type="InterPro" id="IPR024079">
    <property type="entry name" value="MetalloPept_cat_dom_sf"/>
</dbReference>
<gene>
    <name evidence="1" type="ORF">CCAX7_16900</name>
</gene>
<dbReference type="SUPFAM" id="SSF55486">
    <property type="entry name" value="Metalloproteases ('zincins'), catalytic domain"/>
    <property type="match status" value="1"/>
</dbReference>
<dbReference type="RefSeq" id="WP_119322493.1">
    <property type="nucleotide sequence ID" value="NZ_AP025739.1"/>
</dbReference>
<dbReference type="EMBL" id="AP025739">
    <property type="protein sequence ID" value="BDI29639.1"/>
    <property type="molecule type" value="Genomic_DNA"/>
</dbReference>
<dbReference type="GO" id="GO:0005829">
    <property type="term" value="C:cytosol"/>
    <property type="evidence" value="ECO:0007669"/>
    <property type="project" value="TreeGrafter"/>
</dbReference>
<dbReference type="InterPro" id="IPR010384">
    <property type="entry name" value="MtfA_fam"/>
</dbReference>
<dbReference type="KEGG" id="ccot:CCAX7_16900"/>
<evidence type="ECO:0000313" key="2">
    <source>
        <dbReference type="Proteomes" id="UP000287394"/>
    </source>
</evidence>
<organism evidence="1 2">
    <name type="scientific">Capsulimonas corticalis</name>
    <dbReference type="NCBI Taxonomy" id="2219043"/>
    <lineage>
        <taxon>Bacteria</taxon>
        <taxon>Bacillati</taxon>
        <taxon>Armatimonadota</taxon>
        <taxon>Armatimonadia</taxon>
        <taxon>Capsulimonadales</taxon>
        <taxon>Capsulimonadaceae</taxon>
        <taxon>Capsulimonas</taxon>
    </lineage>
</organism>
<dbReference type="GO" id="GO:0008237">
    <property type="term" value="F:metallopeptidase activity"/>
    <property type="evidence" value="ECO:0007669"/>
    <property type="project" value="InterPro"/>
</dbReference>
<reference evidence="1 2" key="1">
    <citation type="journal article" date="2019" name="Int. J. Syst. Evol. Microbiol.">
        <title>Capsulimonas corticalis gen. nov., sp. nov., an aerobic capsulated bacterium, of a novel bacterial order, Capsulimonadales ord. nov., of the class Armatimonadia of the phylum Armatimonadetes.</title>
        <authorList>
            <person name="Li J."/>
            <person name="Kudo C."/>
            <person name="Tonouchi A."/>
        </authorList>
    </citation>
    <scope>NUCLEOTIDE SEQUENCE [LARGE SCALE GENOMIC DNA]</scope>
    <source>
        <strain evidence="1 2">AX-7</strain>
    </source>
</reference>
<keyword evidence="2" id="KW-1185">Reference proteome</keyword>